<dbReference type="Proteomes" id="UP000823912">
    <property type="component" value="Unassembled WGS sequence"/>
</dbReference>
<dbReference type="SUPFAM" id="SSF81301">
    <property type="entry name" value="Nucleotidyltransferase"/>
    <property type="match status" value="1"/>
</dbReference>
<proteinExistence type="predicted"/>
<reference evidence="2" key="1">
    <citation type="submission" date="2020-10" db="EMBL/GenBank/DDBJ databases">
        <authorList>
            <person name="Gilroy R."/>
        </authorList>
    </citation>
    <scope>NUCLEOTIDE SEQUENCE</scope>
    <source>
        <strain evidence="2">ChiSjej5B23-6657</strain>
    </source>
</reference>
<accession>A0A9D1E9Y2</accession>
<gene>
    <name evidence="2" type="ORF">IAA55_07420</name>
</gene>
<dbReference type="Pfam" id="PF01909">
    <property type="entry name" value="NTP_transf_2"/>
    <property type="match status" value="1"/>
</dbReference>
<comment type="caution">
    <text evidence="2">The sequence shown here is derived from an EMBL/GenBank/DDBJ whole genome shotgun (WGS) entry which is preliminary data.</text>
</comment>
<name>A0A9D1E9Y2_9FIRM</name>
<evidence type="ECO:0000313" key="2">
    <source>
        <dbReference type="EMBL" id="HIR71095.1"/>
    </source>
</evidence>
<evidence type="ECO:0000259" key="1">
    <source>
        <dbReference type="Pfam" id="PF01909"/>
    </source>
</evidence>
<dbReference type="Gene3D" id="3.30.460.10">
    <property type="entry name" value="Beta Polymerase, domain 2"/>
    <property type="match status" value="1"/>
</dbReference>
<feature type="domain" description="Polymerase nucleotidyl transferase" evidence="1">
    <location>
        <begin position="20"/>
        <end position="64"/>
    </location>
</feature>
<dbReference type="AlphaFoldDB" id="A0A9D1E9Y2"/>
<protein>
    <submittedName>
        <fullName evidence="2">Nucleotidyltransferase domain-containing protein</fullName>
    </submittedName>
</protein>
<dbReference type="InterPro" id="IPR002934">
    <property type="entry name" value="Polymerase_NTP_transf_dom"/>
</dbReference>
<dbReference type="GO" id="GO:0016779">
    <property type="term" value="F:nucleotidyltransferase activity"/>
    <property type="evidence" value="ECO:0007669"/>
    <property type="project" value="InterPro"/>
</dbReference>
<sequence>MVTRVEDITFRYSHHREAVKELVSIFWEKEGVIALVFGGSVAKHMERPDSDIDAMVVVTDDFYAKAKEENCTAGMIPMGDCAYPGGYFDYKYMTKDFIRDAAEKASEPTRNSFIGSHVMFSADPEVTELVSKIPVFQEREYEDKMLSFFSDLQLNYQYFWKICRPEGYMKIRTASEIVYSLYRMVLQENRILFPCNRRLEEFVKNAPDQPEHMVEYCEEFCRTLEDEAVDKAVEAWMNWTKYDYPKDTAVCQSRYCADFEQWWREPRPLIAEW</sequence>
<evidence type="ECO:0000313" key="3">
    <source>
        <dbReference type="Proteomes" id="UP000823912"/>
    </source>
</evidence>
<reference evidence="2" key="2">
    <citation type="journal article" date="2021" name="PeerJ">
        <title>Extensive microbial diversity within the chicken gut microbiome revealed by metagenomics and culture.</title>
        <authorList>
            <person name="Gilroy R."/>
            <person name="Ravi A."/>
            <person name="Getino M."/>
            <person name="Pursley I."/>
            <person name="Horton D.L."/>
            <person name="Alikhan N.F."/>
            <person name="Baker D."/>
            <person name="Gharbi K."/>
            <person name="Hall N."/>
            <person name="Watson M."/>
            <person name="Adriaenssens E.M."/>
            <person name="Foster-Nyarko E."/>
            <person name="Jarju S."/>
            <person name="Secka A."/>
            <person name="Antonio M."/>
            <person name="Oren A."/>
            <person name="Chaudhuri R.R."/>
            <person name="La Ragione R."/>
            <person name="Hildebrand F."/>
            <person name="Pallen M.J."/>
        </authorList>
    </citation>
    <scope>NUCLEOTIDE SEQUENCE</scope>
    <source>
        <strain evidence="2">ChiSjej5B23-6657</strain>
    </source>
</reference>
<dbReference type="EMBL" id="DVHM01000116">
    <property type="protein sequence ID" value="HIR71095.1"/>
    <property type="molecule type" value="Genomic_DNA"/>
</dbReference>
<dbReference type="InterPro" id="IPR043519">
    <property type="entry name" value="NT_sf"/>
</dbReference>
<organism evidence="2 3">
    <name type="scientific">Candidatus Pullilachnospira gallistercoris</name>
    <dbReference type="NCBI Taxonomy" id="2840911"/>
    <lineage>
        <taxon>Bacteria</taxon>
        <taxon>Bacillati</taxon>
        <taxon>Bacillota</taxon>
        <taxon>Clostridia</taxon>
        <taxon>Lachnospirales</taxon>
        <taxon>Lachnospiraceae</taxon>
        <taxon>Lachnospiraceae incertae sedis</taxon>
        <taxon>Candidatus Pullilachnospira</taxon>
    </lineage>
</organism>